<evidence type="ECO:0000256" key="2">
    <source>
        <dbReference type="ARBA" id="ARBA00022771"/>
    </source>
</evidence>
<feature type="region of interest" description="Disordered" evidence="5">
    <location>
        <begin position="267"/>
        <end position="300"/>
    </location>
</feature>
<accession>A0ABD3QY66</accession>
<dbReference type="Pfam" id="PF02148">
    <property type="entry name" value="zf-UBP"/>
    <property type="match status" value="1"/>
</dbReference>
<evidence type="ECO:0008006" key="10">
    <source>
        <dbReference type="Google" id="ProtNLM"/>
    </source>
</evidence>
<dbReference type="Proteomes" id="UP001530400">
    <property type="component" value="Unassembled WGS sequence"/>
</dbReference>
<gene>
    <name evidence="8" type="ORF">ACHAWO_000695</name>
</gene>
<evidence type="ECO:0000313" key="9">
    <source>
        <dbReference type="Proteomes" id="UP001530400"/>
    </source>
</evidence>
<dbReference type="Pfam" id="PF00443">
    <property type="entry name" value="UCH"/>
    <property type="match status" value="1"/>
</dbReference>
<evidence type="ECO:0000256" key="1">
    <source>
        <dbReference type="ARBA" id="ARBA00022723"/>
    </source>
</evidence>
<dbReference type="PANTHER" id="PTHR21646">
    <property type="entry name" value="UBIQUITIN CARBOXYL-TERMINAL HYDROLASE"/>
    <property type="match status" value="1"/>
</dbReference>
<dbReference type="InterPro" id="IPR001394">
    <property type="entry name" value="Peptidase_C19_UCH"/>
</dbReference>
<proteinExistence type="predicted"/>
<keyword evidence="2 4" id="KW-0863">Zinc-finger</keyword>
<dbReference type="SMART" id="SM00290">
    <property type="entry name" value="ZnF_UBP"/>
    <property type="match status" value="1"/>
</dbReference>
<protein>
    <recommendedName>
        <fullName evidence="10">U4/U6.U5 tri-snRNP-associated protein 2</fullName>
    </recommendedName>
</protein>
<dbReference type="InterPro" id="IPR001607">
    <property type="entry name" value="Znf_UBP"/>
</dbReference>
<sequence>MTDGTINNSEASPRCPYLDSINRTALDFDFSPHCSITLESSPHIYACLVCGKFFRGRGKQTPAYTHSVDAGHFVYLHLERGAYWCLPDNYEIRNEEQKHSLRDISLAAHPVFTEEQVQELDGGKELARDLFGRRYLPGFVGLNNLNKTDYLNAVVQALAHVRPIRNFFLLADDSNSSSTSQDTINIDNTTNKRKLNQLLPYHEYSPLAKAFGSLLKNMWSPHRFKFNVDPHMLVQAVSVASNKRFHVGKQAEAGEFTAWILHQLHLGVGGQQQQPGNKKKKKKKSGSSATSTPGTRSIIHETFMGKVEVTTITRRRKRRGHEAALRLIRERESQSADAASNLQQSLHEDDRAGSDDEETMNLKQQQREAVQTLADEIIYVEDETVTNTDFMQLTLDIPEKPLFKDQDGGLVIPQEPLVNVLRKFDGVSFCDVLAMQQQSKVTDSTSEGVAVSRKRRYRLKKLPNYLILHLNRFKHNNFTVEKNPTIVMFPVKNFDLSEYVFRDHKEKVPTVDEVKCMSTKELKRLLTKHGHEDLANNSIEKEELLKHCLDFITTTLPDLVLDKYDLVANITHDVPADVGREGTQRNPLEEGSYRCHVSHKATGQWYEMEDLNVTETMPQLIGVSESLLLIFERKSAAAGK</sequence>
<comment type="caution">
    <text evidence="8">The sequence shown here is derived from an EMBL/GenBank/DDBJ whole genome shotgun (WGS) entry which is preliminary data.</text>
</comment>
<feature type="region of interest" description="Disordered" evidence="5">
    <location>
        <begin position="329"/>
        <end position="365"/>
    </location>
</feature>
<dbReference type="EMBL" id="JALLPJ020000014">
    <property type="protein sequence ID" value="KAL3805160.1"/>
    <property type="molecule type" value="Genomic_DNA"/>
</dbReference>
<dbReference type="Gene3D" id="3.90.70.10">
    <property type="entry name" value="Cysteine proteinases"/>
    <property type="match status" value="1"/>
</dbReference>
<dbReference type="PROSITE" id="PS50235">
    <property type="entry name" value="USP_3"/>
    <property type="match status" value="1"/>
</dbReference>
<evidence type="ECO:0000256" key="3">
    <source>
        <dbReference type="ARBA" id="ARBA00022833"/>
    </source>
</evidence>
<keyword evidence="9" id="KW-1185">Reference proteome</keyword>
<evidence type="ECO:0000256" key="5">
    <source>
        <dbReference type="SAM" id="MobiDB-lite"/>
    </source>
</evidence>
<organism evidence="8 9">
    <name type="scientific">Cyclotella atomus</name>
    <dbReference type="NCBI Taxonomy" id="382360"/>
    <lineage>
        <taxon>Eukaryota</taxon>
        <taxon>Sar</taxon>
        <taxon>Stramenopiles</taxon>
        <taxon>Ochrophyta</taxon>
        <taxon>Bacillariophyta</taxon>
        <taxon>Coscinodiscophyceae</taxon>
        <taxon>Thalassiosirophycidae</taxon>
        <taxon>Stephanodiscales</taxon>
        <taxon>Stephanodiscaceae</taxon>
        <taxon>Cyclotella</taxon>
    </lineage>
</organism>
<reference evidence="8 9" key="1">
    <citation type="submission" date="2024-10" db="EMBL/GenBank/DDBJ databases">
        <title>Updated reference genomes for cyclostephanoid diatoms.</title>
        <authorList>
            <person name="Roberts W.R."/>
            <person name="Alverson A.J."/>
        </authorList>
    </citation>
    <scope>NUCLEOTIDE SEQUENCE [LARGE SCALE GENOMIC DNA]</scope>
    <source>
        <strain evidence="8 9">AJA010-31</strain>
    </source>
</reference>
<dbReference type="PANTHER" id="PTHR21646:SF16">
    <property type="entry name" value="U4_U6.U5 TRI-SNRNP-ASSOCIATED PROTEIN 2"/>
    <property type="match status" value="1"/>
</dbReference>
<keyword evidence="3" id="KW-0862">Zinc</keyword>
<dbReference type="InterPro" id="IPR038765">
    <property type="entry name" value="Papain-like_cys_pep_sf"/>
</dbReference>
<dbReference type="InterPro" id="IPR013083">
    <property type="entry name" value="Znf_RING/FYVE/PHD"/>
</dbReference>
<name>A0ABD3QY66_9STRA</name>
<dbReference type="SUPFAM" id="SSF54001">
    <property type="entry name" value="Cysteine proteinases"/>
    <property type="match status" value="1"/>
</dbReference>
<evidence type="ECO:0000259" key="7">
    <source>
        <dbReference type="PROSITE" id="PS50271"/>
    </source>
</evidence>
<feature type="domain" description="UBP-type" evidence="7">
    <location>
        <begin position="13"/>
        <end position="115"/>
    </location>
</feature>
<dbReference type="Gene3D" id="3.30.40.10">
    <property type="entry name" value="Zinc/RING finger domain, C3HC4 (zinc finger)"/>
    <property type="match status" value="1"/>
</dbReference>
<dbReference type="InterPro" id="IPR028889">
    <property type="entry name" value="USP"/>
</dbReference>
<evidence type="ECO:0000259" key="6">
    <source>
        <dbReference type="PROSITE" id="PS50235"/>
    </source>
</evidence>
<feature type="domain" description="USP" evidence="6">
    <location>
        <begin position="140"/>
        <end position="634"/>
    </location>
</feature>
<dbReference type="PROSITE" id="PS50271">
    <property type="entry name" value="ZF_UBP"/>
    <property type="match status" value="1"/>
</dbReference>
<dbReference type="AlphaFoldDB" id="A0ABD3QY66"/>
<dbReference type="GO" id="GO:0008270">
    <property type="term" value="F:zinc ion binding"/>
    <property type="evidence" value="ECO:0007669"/>
    <property type="project" value="UniProtKB-KW"/>
</dbReference>
<evidence type="ECO:0000313" key="8">
    <source>
        <dbReference type="EMBL" id="KAL3805160.1"/>
    </source>
</evidence>
<evidence type="ECO:0000256" key="4">
    <source>
        <dbReference type="PROSITE-ProRule" id="PRU00502"/>
    </source>
</evidence>
<dbReference type="SUPFAM" id="SSF57850">
    <property type="entry name" value="RING/U-box"/>
    <property type="match status" value="1"/>
</dbReference>
<dbReference type="InterPro" id="IPR050185">
    <property type="entry name" value="Ub_carboxyl-term_hydrolase"/>
</dbReference>
<feature type="compositionally biased region" description="Polar residues" evidence="5">
    <location>
        <begin position="335"/>
        <end position="345"/>
    </location>
</feature>
<keyword evidence="1" id="KW-0479">Metal-binding</keyword>